<gene>
    <name evidence="1" type="ORF">SNOG_11220</name>
</gene>
<evidence type="ECO:0000313" key="1">
    <source>
        <dbReference type="EMBL" id="EAT81719.1"/>
    </source>
</evidence>
<sequence length="89" mass="9999">MAALRSNDDEVRVLGQHEAILLAVADPETGLVLLAKFQPHFYRTMRLGGYSRGLLDRIPAGHIEVDVLGPRTCWVWFVELIARVSNVEQ</sequence>
<dbReference type="AlphaFoldDB" id="Q0UAJ4"/>
<name>Q0UAJ4_PHANO</name>
<accession>Q0UAJ4</accession>
<organism evidence="1 2">
    <name type="scientific">Phaeosphaeria nodorum (strain SN15 / ATCC MYA-4574 / FGSC 10173)</name>
    <name type="common">Glume blotch fungus</name>
    <name type="synonym">Parastagonospora nodorum</name>
    <dbReference type="NCBI Taxonomy" id="321614"/>
    <lineage>
        <taxon>Eukaryota</taxon>
        <taxon>Fungi</taxon>
        <taxon>Dikarya</taxon>
        <taxon>Ascomycota</taxon>
        <taxon>Pezizomycotina</taxon>
        <taxon>Dothideomycetes</taxon>
        <taxon>Pleosporomycetidae</taxon>
        <taxon>Pleosporales</taxon>
        <taxon>Pleosporineae</taxon>
        <taxon>Phaeosphaeriaceae</taxon>
        <taxon>Parastagonospora</taxon>
    </lineage>
</organism>
<dbReference type="Proteomes" id="UP000001055">
    <property type="component" value="Unassembled WGS sequence"/>
</dbReference>
<dbReference type="InParanoid" id="Q0UAJ4"/>
<dbReference type="EMBL" id="CH445342">
    <property type="protein sequence ID" value="EAT81719.1"/>
    <property type="molecule type" value="Genomic_DNA"/>
</dbReference>
<dbReference type="RefSeq" id="XP_001801463.1">
    <property type="nucleotide sequence ID" value="XM_001801411.1"/>
</dbReference>
<proteinExistence type="predicted"/>
<protein>
    <submittedName>
        <fullName evidence="1">Uncharacterized protein</fullName>
    </submittedName>
</protein>
<evidence type="ECO:0000313" key="2">
    <source>
        <dbReference type="Proteomes" id="UP000001055"/>
    </source>
</evidence>
<dbReference type="KEGG" id="pno:SNOG_11220"/>
<reference evidence="2" key="1">
    <citation type="journal article" date="2007" name="Plant Cell">
        <title>Dothideomycete-plant interactions illuminated by genome sequencing and EST analysis of the wheat pathogen Stagonospora nodorum.</title>
        <authorList>
            <person name="Hane J.K."/>
            <person name="Lowe R.G."/>
            <person name="Solomon P.S."/>
            <person name="Tan K.C."/>
            <person name="Schoch C.L."/>
            <person name="Spatafora J.W."/>
            <person name="Crous P.W."/>
            <person name="Kodira C."/>
            <person name="Birren B.W."/>
            <person name="Galagan J.E."/>
            <person name="Torriani S.F."/>
            <person name="McDonald B.A."/>
            <person name="Oliver R.P."/>
        </authorList>
    </citation>
    <scope>NUCLEOTIDE SEQUENCE [LARGE SCALE GENOMIC DNA]</scope>
    <source>
        <strain evidence="2">SN15 / ATCC MYA-4574 / FGSC 10173</strain>
    </source>
</reference>
<dbReference type="GeneID" id="5978371"/>